<proteinExistence type="predicted"/>
<reference evidence="1 2" key="1">
    <citation type="journal article" date="2005" name="PLoS Biol.">
        <title>The genomes of Oryza sativa: a history of duplications.</title>
        <authorList>
            <person name="Yu J."/>
            <person name="Wang J."/>
            <person name="Lin W."/>
            <person name="Li S."/>
            <person name="Li H."/>
            <person name="Zhou J."/>
            <person name="Ni P."/>
            <person name="Dong W."/>
            <person name="Hu S."/>
            <person name="Zeng C."/>
            <person name="Zhang J."/>
            <person name="Zhang Y."/>
            <person name="Li R."/>
            <person name="Xu Z."/>
            <person name="Li S."/>
            <person name="Li X."/>
            <person name="Zheng H."/>
            <person name="Cong L."/>
            <person name="Lin L."/>
            <person name="Yin J."/>
            <person name="Geng J."/>
            <person name="Li G."/>
            <person name="Shi J."/>
            <person name="Liu J."/>
            <person name="Lv H."/>
            <person name="Li J."/>
            <person name="Wang J."/>
            <person name="Deng Y."/>
            <person name="Ran L."/>
            <person name="Shi X."/>
            <person name="Wang X."/>
            <person name="Wu Q."/>
            <person name="Li C."/>
            <person name="Ren X."/>
            <person name="Wang J."/>
            <person name="Wang X."/>
            <person name="Li D."/>
            <person name="Liu D."/>
            <person name="Zhang X."/>
            <person name="Ji Z."/>
            <person name="Zhao W."/>
            <person name="Sun Y."/>
            <person name="Zhang Z."/>
            <person name="Bao J."/>
            <person name="Han Y."/>
            <person name="Dong L."/>
            <person name="Ji J."/>
            <person name="Chen P."/>
            <person name="Wu S."/>
            <person name="Liu J."/>
            <person name="Xiao Y."/>
            <person name="Bu D."/>
            <person name="Tan J."/>
            <person name="Yang L."/>
            <person name="Ye C."/>
            <person name="Zhang J."/>
            <person name="Xu J."/>
            <person name="Zhou Y."/>
            <person name="Yu Y."/>
            <person name="Zhang B."/>
            <person name="Zhuang S."/>
            <person name="Wei H."/>
            <person name="Liu B."/>
            <person name="Lei M."/>
            <person name="Yu H."/>
            <person name="Li Y."/>
            <person name="Xu H."/>
            <person name="Wei S."/>
            <person name="He X."/>
            <person name="Fang L."/>
            <person name="Zhang Z."/>
            <person name="Zhang Y."/>
            <person name="Huang X."/>
            <person name="Su Z."/>
            <person name="Tong W."/>
            <person name="Li J."/>
            <person name="Tong Z."/>
            <person name="Li S."/>
            <person name="Ye J."/>
            <person name="Wang L."/>
            <person name="Fang L."/>
            <person name="Lei T."/>
            <person name="Chen C."/>
            <person name="Chen H."/>
            <person name="Xu Z."/>
            <person name="Li H."/>
            <person name="Huang H."/>
            <person name="Zhang F."/>
            <person name="Xu H."/>
            <person name="Li N."/>
            <person name="Zhao C."/>
            <person name="Li S."/>
            <person name="Dong L."/>
            <person name="Huang Y."/>
            <person name="Li L."/>
            <person name="Xi Y."/>
            <person name="Qi Q."/>
            <person name="Li W."/>
            <person name="Zhang B."/>
            <person name="Hu W."/>
            <person name="Zhang Y."/>
            <person name="Tian X."/>
            <person name="Jiao Y."/>
            <person name="Liang X."/>
            <person name="Jin J."/>
            <person name="Gao L."/>
            <person name="Zheng W."/>
            <person name="Hao B."/>
            <person name="Liu S."/>
            <person name="Wang W."/>
            <person name="Yuan L."/>
            <person name="Cao M."/>
            <person name="McDermott J."/>
            <person name="Samudrala R."/>
            <person name="Wang J."/>
            <person name="Wong G.K."/>
            <person name="Yang H."/>
        </authorList>
    </citation>
    <scope>NUCLEOTIDE SEQUENCE [LARGE SCALE GENOMIC DNA]</scope>
    <source>
        <strain evidence="2">cv. 93-11</strain>
    </source>
</reference>
<dbReference type="EMBL" id="CM000131">
    <property type="protein sequence ID" value="EAZ01251.1"/>
    <property type="molecule type" value="Genomic_DNA"/>
</dbReference>
<evidence type="ECO:0000313" key="1">
    <source>
        <dbReference type="EMBL" id="EAZ01251.1"/>
    </source>
</evidence>
<protein>
    <submittedName>
        <fullName evidence="1">Uncharacterized protein</fullName>
    </submittedName>
</protein>
<dbReference type="AlphaFoldDB" id="A2YDU0"/>
<keyword evidence="2" id="KW-1185">Reference proteome</keyword>
<gene>
    <name evidence="1" type="ORF">OsI_23276</name>
</gene>
<sequence length="81" mass="8449">MNPSSSSSPGPRHCGLVAIHKIEMMTGSRGVEGALQGCKLERNAAAMHDLELGGLVAGVVTVKLEAYRADDGICPLSLRCN</sequence>
<name>A2YDU0_ORYSI</name>
<organism evidence="1 2">
    <name type="scientific">Oryza sativa subsp. indica</name>
    <name type="common">Rice</name>
    <dbReference type="NCBI Taxonomy" id="39946"/>
    <lineage>
        <taxon>Eukaryota</taxon>
        <taxon>Viridiplantae</taxon>
        <taxon>Streptophyta</taxon>
        <taxon>Embryophyta</taxon>
        <taxon>Tracheophyta</taxon>
        <taxon>Spermatophyta</taxon>
        <taxon>Magnoliopsida</taxon>
        <taxon>Liliopsida</taxon>
        <taxon>Poales</taxon>
        <taxon>Poaceae</taxon>
        <taxon>BOP clade</taxon>
        <taxon>Oryzoideae</taxon>
        <taxon>Oryzeae</taxon>
        <taxon>Oryzinae</taxon>
        <taxon>Oryza</taxon>
        <taxon>Oryza sativa</taxon>
    </lineage>
</organism>
<evidence type="ECO:0000313" key="2">
    <source>
        <dbReference type="Proteomes" id="UP000007015"/>
    </source>
</evidence>
<dbReference type="Gramene" id="BGIOSGA021091-TA">
    <property type="protein sequence ID" value="BGIOSGA021091-PA"/>
    <property type="gene ID" value="BGIOSGA021091"/>
</dbReference>
<dbReference type="Proteomes" id="UP000007015">
    <property type="component" value="Chromosome 6"/>
</dbReference>
<accession>A2YDU0</accession>
<dbReference type="HOGENOM" id="CLU_2578110_0_0_1"/>